<protein>
    <recommendedName>
        <fullName evidence="1">DUF5641 domain-containing protein</fullName>
    </recommendedName>
</protein>
<evidence type="ECO:0000313" key="3">
    <source>
        <dbReference type="Proteomes" id="UP000054047"/>
    </source>
</evidence>
<proteinExistence type="predicted"/>
<dbReference type="Proteomes" id="UP000054047">
    <property type="component" value="Unassembled WGS sequence"/>
</dbReference>
<reference evidence="2 3" key="1">
    <citation type="submission" date="2013-12" db="EMBL/GenBank/DDBJ databases">
        <title>Draft genome of the parsitic nematode Ancylostoma duodenale.</title>
        <authorList>
            <person name="Mitreva M."/>
        </authorList>
    </citation>
    <scope>NUCLEOTIDE SEQUENCE [LARGE SCALE GENOMIC DNA]</scope>
    <source>
        <strain evidence="2 3">Zhejiang</strain>
    </source>
</reference>
<feature type="non-terminal residue" evidence="2">
    <location>
        <position position="1"/>
    </location>
</feature>
<dbReference type="PANTHER" id="PTHR47331">
    <property type="entry name" value="PHD-TYPE DOMAIN-CONTAINING PROTEIN"/>
    <property type="match status" value="1"/>
</dbReference>
<organism evidence="2 3">
    <name type="scientific">Ancylostoma duodenale</name>
    <dbReference type="NCBI Taxonomy" id="51022"/>
    <lineage>
        <taxon>Eukaryota</taxon>
        <taxon>Metazoa</taxon>
        <taxon>Ecdysozoa</taxon>
        <taxon>Nematoda</taxon>
        <taxon>Chromadorea</taxon>
        <taxon>Rhabditida</taxon>
        <taxon>Rhabditina</taxon>
        <taxon>Rhabditomorpha</taxon>
        <taxon>Strongyloidea</taxon>
        <taxon>Ancylostomatidae</taxon>
        <taxon>Ancylostomatinae</taxon>
        <taxon>Ancylostoma</taxon>
    </lineage>
</organism>
<gene>
    <name evidence="2" type="ORF">ANCDUO_21990</name>
</gene>
<accession>A0A0C2FHA1</accession>
<dbReference type="AlphaFoldDB" id="A0A0C2FHA1"/>
<dbReference type="Pfam" id="PF18701">
    <property type="entry name" value="DUF5641"/>
    <property type="match status" value="1"/>
</dbReference>
<keyword evidence="3" id="KW-1185">Reference proteome</keyword>
<sequence>LNSRPLLSVSDTSSSSLVLRPKDFISPQVELQLPPHQRNHPYFPSHRLSDWYAETLEVLNKFWDIWYKDYLTTIAHRHQQRIRQGRSTPLVPSVEDVVLVAEKNIPRGQWPLAIITSIKHSKTNVPRSVTVRMSNGHELQRSINQLYPLEVTAKEDPKPCDKPKPT</sequence>
<dbReference type="OrthoDB" id="5846442at2759"/>
<feature type="domain" description="DUF5641" evidence="1">
    <location>
        <begin position="54"/>
        <end position="149"/>
    </location>
</feature>
<evidence type="ECO:0000313" key="2">
    <source>
        <dbReference type="EMBL" id="KIH47945.1"/>
    </source>
</evidence>
<evidence type="ECO:0000259" key="1">
    <source>
        <dbReference type="Pfam" id="PF18701"/>
    </source>
</evidence>
<dbReference type="InterPro" id="IPR040676">
    <property type="entry name" value="DUF5641"/>
</dbReference>
<name>A0A0C2FHA1_9BILA</name>
<dbReference type="EMBL" id="KN764239">
    <property type="protein sequence ID" value="KIH47945.1"/>
    <property type="molecule type" value="Genomic_DNA"/>
</dbReference>